<keyword evidence="2" id="KW-0805">Transcription regulation</keyword>
<dbReference type="PANTHER" id="PTHR30427:SF1">
    <property type="entry name" value="TRANSCRIPTIONAL ACTIVATOR PROTEIN LYSR"/>
    <property type="match status" value="1"/>
</dbReference>
<organism evidence="6 7">
    <name type="scientific">Bosea lathyri</name>
    <dbReference type="NCBI Taxonomy" id="1036778"/>
    <lineage>
        <taxon>Bacteria</taxon>
        <taxon>Pseudomonadati</taxon>
        <taxon>Pseudomonadota</taxon>
        <taxon>Alphaproteobacteria</taxon>
        <taxon>Hyphomicrobiales</taxon>
        <taxon>Boseaceae</taxon>
        <taxon>Bosea</taxon>
    </lineage>
</organism>
<dbReference type="PROSITE" id="PS50931">
    <property type="entry name" value="HTH_LYSR"/>
    <property type="match status" value="1"/>
</dbReference>
<dbReference type="Proteomes" id="UP000236743">
    <property type="component" value="Unassembled WGS sequence"/>
</dbReference>
<accession>A0A1H5S7H0</accession>
<sequence>MLLTLRQIEVFRALMRCRTVVGAARELGIAQPTVTKTIRRIEDVCALALFDRHGGRLVPTAEAHRLQGEVALAFEQLEGALARALRLAQADGGSLRLGASPSVGRVLVPQAAADLLKEHPSLSLHVDILSVSQVMDYLLSGQGECAVTLFSILHAGVRSVPVARAAVMAVAPPGWFATETGPIAPVALAGRPIIVFEPQSVHGVAVDAVLRAGNITPQRTHVVRFAETAIGLAEAGIGIAIVDAFSALAADRTKVSVRRLDHPPLYEVYLHRQIERARSRLIQRFETALRLQAQILGAGV</sequence>
<evidence type="ECO:0000259" key="5">
    <source>
        <dbReference type="PROSITE" id="PS50931"/>
    </source>
</evidence>
<dbReference type="SUPFAM" id="SSF53850">
    <property type="entry name" value="Periplasmic binding protein-like II"/>
    <property type="match status" value="1"/>
</dbReference>
<dbReference type="InterPro" id="IPR036390">
    <property type="entry name" value="WH_DNA-bd_sf"/>
</dbReference>
<dbReference type="GO" id="GO:0003700">
    <property type="term" value="F:DNA-binding transcription factor activity"/>
    <property type="evidence" value="ECO:0007669"/>
    <property type="project" value="InterPro"/>
</dbReference>
<dbReference type="GO" id="GO:0010628">
    <property type="term" value="P:positive regulation of gene expression"/>
    <property type="evidence" value="ECO:0007669"/>
    <property type="project" value="TreeGrafter"/>
</dbReference>
<dbReference type="GO" id="GO:0043565">
    <property type="term" value="F:sequence-specific DNA binding"/>
    <property type="evidence" value="ECO:0007669"/>
    <property type="project" value="TreeGrafter"/>
</dbReference>
<dbReference type="Gene3D" id="3.40.190.290">
    <property type="match status" value="1"/>
</dbReference>
<dbReference type="InterPro" id="IPR000847">
    <property type="entry name" value="LysR_HTH_N"/>
</dbReference>
<dbReference type="RefSeq" id="WP_160115633.1">
    <property type="nucleotide sequence ID" value="NZ_FNUY01000001.1"/>
</dbReference>
<feature type="domain" description="HTH lysR-type" evidence="5">
    <location>
        <begin position="3"/>
        <end position="60"/>
    </location>
</feature>
<evidence type="ECO:0000256" key="3">
    <source>
        <dbReference type="ARBA" id="ARBA00023125"/>
    </source>
</evidence>
<comment type="similarity">
    <text evidence="1">Belongs to the LysR transcriptional regulatory family.</text>
</comment>
<dbReference type="EMBL" id="FNUY01000001">
    <property type="protein sequence ID" value="SEF46549.1"/>
    <property type="molecule type" value="Genomic_DNA"/>
</dbReference>
<gene>
    <name evidence="6" type="ORF">SAMN04488115_101169</name>
</gene>
<evidence type="ECO:0000256" key="1">
    <source>
        <dbReference type="ARBA" id="ARBA00009437"/>
    </source>
</evidence>
<keyword evidence="7" id="KW-1185">Reference proteome</keyword>
<dbReference type="Gene3D" id="1.10.10.10">
    <property type="entry name" value="Winged helix-like DNA-binding domain superfamily/Winged helix DNA-binding domain"/>
    <property type="match status" value="1"/>
</dbReference>
<dbReference type="AlphaFoldDB" id="A0A1H5S7H0"/>
<dbReference type="Pfam" id="PF00126">
    <property type="entry name" value="HTH_1"/>
    <property type="match status" value="1"/>
</dbReference>
<keyword evidence="3 6" id="KW-0238">DNA-binding</keyword>
<reference evidence="6 7" key="1">
    <citation type="submission" date="2016-10" db="EMBL/GenBank/DDBJ databases">
        <authorList>
            <person name="de Groot N.N."/>
        </authorList>
    </citation>
    <scope>NUCLEOTIDE SEQUENCE [LARGE SCALE GENOMIC DNA]</scope>
    <source>
        <strain evidence="6 7">DSM 26656</strain>
    </source>
</reference>
<evidence type="ECO:0000313" key="7">
    <source>
        <dbReference type="Proteomes" id="UP000236743"/>
    </source>
</evidence>
<dbReference type="Pfam" id="PF03466">
    <property type="entry name" value="LysR_substrate"/>
    <property type="match status" value="1"/>
</dbReference>
<evidence type="ECO:0000313" key="6">
    <source>
        <dbReference type="EMBL" id="SEF46549.1"/>
    </source>
</evidence>
<name>A0A1H5S7H0_9HYPH</name>
<protein>
    <submittedName>
        <fullName evidence="6">DNA-binding transcriptional regulator, LysR family</fullName>
    </submittedName>
</protein>
<dbReference type="InterPro" id="IPR036388">
    <property type="entry name" value="WH-like_DNA-bd_sf"/>
</dbReference>
<keyword evidence="4" id="KW-0804">Transcription</keyword>
<dbReference type="InterPro" id="IPR005119">
    <property type="entry name" value="LysR_subst-bd"/>
</dbReference>
<evidence type="ECO:0000256" key="4">
    <source>
        <dbReference type="ARBA" id="ARBA00023163"/>
    </source>
</evidence>
<dbReference type="PANTHER" id="PTHR30427">
    <property type="entry name" value="TRANSCRIPTIONAL ACTIVATOR PROTEIN LYSR"/>
    <property type="match status" value="1"/>
</dbReference>
<proteinExistence type="inferred from homology"/>
<dbReference type="SUPFAM" id="SSF46785">
    <property type="entry name" value="Winged helix' DNA-binding domain"/>
    <property type="match status" value="1"/>
</dbReference>
<dbReference type="OrthoDB" id="8479870at2"/>
<evidence type="ECO:0000256" key="2">
    <source>
        <dbReference type="ARBA" id="ARBA00023015"/>
    </source>
</evidence>